<dbReference type="EMBL" id="CP045997">
    <property type="protein sequence ID" value="QHV96339.1"/>
    <property type="molecule type" value="Genomic_DNA"/>
</dbReference>
<keyword evidence="2" id="KW-1185">Reference proteome</keyword>
<proteinExistence type="predicted"/>
<evidence type="ECO:0000313" key="1">
    <source>
        <dbReference type="EMBL" id="QHV96339.1"/>
    </source>
</evidence>
<evidence type="ECO:0000313" key="2">
    <source>
        <dbReference type="Proteomes" id="UP000464577"/>
    </source>
</evidence>
<accession>A0A6P1VXB6</accession>
<dbReference type="RefSeq" id="WP_162386747.1">
    <property type="nucleotide sequence ID" value="NZ_CP045997.1"/>
</dbReference>
<organism evidence="1 2">
    <name type="scientific">Spirosoma endbachense</name>
    <dbReference type="NCBI Taxonomy" id="2666025"/>
    <lineage>
        <taxon>Bacteria</taxon>
        <taxon>Pseudomonadati</taxon>
        <taxon>Bacteroidota</taxon>
        <taxon>Cytophagia</taxon>
        <taxon>Cytophagales</taxon>
        <taxon>Cytophagaceae</taxon>
        <taxon>Spirosoma</taxon>
    </lineage>
</organism>
<sequence length="52" mass="6172">MLRQKLLDQRKQLEAQITANMAMANWNKPFQTLPLPFYRSGRAMMAEYEQVL</sequence>
<dbReference type="AlphaFoldDB" id="A0A6P1VXB6"/>
<name>A0A6P1VXB6_9BACT</name>
<dbReference type="KEGG" id="senf:GJR95_15505"/>
<protein>
    <submittedName>
        <fullName evidence="1">Uncharacterized protein</fullName>
    </submittedName>
</protein>
<gene>
    <name evidence="1" type="ORF">GJR95_15505</name>
</gene>
<reference evidence="1 2" key="1">
    <citation type="submission" date="2019-11" db="EMBL/GenBank/DDBJ databases">
        <title>Spirosoma endbachense sp. nov., isolated from a natural salt meadow.</title>
        <authorList>
            <person name="Rojas J."/>
            <person name="Ambika Manirajan B."/>
            <person name="Ratering S."/>
            <person name="Suarez C."/>
            <person name="Geissler-Plaum R."/>
            <person name="Schnell S."/>
        </authorList>
    </citation>
    <scope>NUCLEOTIDE SEQUENCE [LARGE SCALE GENOMIC DNA]</scope>
    <source>
        <strain evidence="1 2">I-24</strain>
    </source>
</reference>
<dbReference type="Proteomes" id="UP000464577">
    <property type="component" value="Chromosome"/>
</dbReference>